<proteinExistence type="predicted"/>
<evidence type="ECO:0000313" key="2">
    <source>
        <dbReference type="Proteomes" id="UP000030764"/>
    </source>
</evidence>
<evidence type="ECO:0000313" key="1">
    <source>
        <dbReference type="EMBL" id="KFD52189.1"/>
    </source>
</evidence>
<dbReference type="Proteomes" id="UP000030764">
    <property type="component" value="Unassembled WGS sequence"/>
</dbReference>
<gene>
    <name evidence="1" type="ORF">M513_06902</name>
</gene>
<protein>
    <submittedName>
        <fullName evidence="1">Uncharacterized protein</fullName>
    </submittedName>
</protein>
<dbReference type="EMBL" id="KL363230">
    <property type="protein sequence ID" value="KFD52189.1"/>
    <property type="molecule type" value="Genomic_DNA"/>
</dbReference>
<organism evidence="1 2">
    <name type="scientific">Trichuris suis</name>
    <name type="common">pig whipworm</name>
    <dbReference type="NCBI Taxonomy" id="68888"/>
    <lineage>
        <taxon>Eukaryota</taxon>
        <taxon>Metazoa</taxon>
        <taxon>Ecdysozoa</taxon>
        <taxon>Nematoda</taxon>
        <taxon>Enoplea</taxon>
        <taxon>Dorylaimia</taxon>
        <taxon>Trichinellida</taxon>
        <taxon>Trichuridae</taxon>
        <taxon>Trichuris</taxon>
    </lineage>
</organism>
<sequence length="169" mass="18813">MEQGSRQLSGGSSFRPAVVLPVTCSVQKRLPLDMSVAIPTQSKPVRVGTNQPLRSAFTPRYPTLTSSVAAVHLIGPRSVYVPQAPAAHTLGAIRSFKTNGSSTANRLGYFQRTASGMRLVPFCLYWRSGSRGKKNMAFTWMSRCEEPCSRRPPYFVVNRYLKWKAKRNC</sequence>
<dbReference type="AlphaFoldDB" id="A0A085M4P3"/>
<name>A0A085M4P3_9BILA</name>
<keyword evidence="2" id="KW-1185">Reference proteome</keyword>
<reference evidence="1 2" key="1">
    <citation type="journal article" date="2014" name="Nat. Genet.">
        <title>Genome and transcriptome of the porcine whipworm Trichuris suis.</title>
        <authorList>
            <person name="Jex A.R."/>
            <person name="Nejsum P."/>
            <person name="Schwarz E.M."/>
            <person name="Hu L."/>
            <person name="Young N.D."/>
            <person name="Hall R.S."/>
            <person name="Korhonen P.K."/>
            <person name="Liao S."/>
            <person name="Thamsborg S."/>
            <person name="Xia J."/>
            <person name="Xu P."/>
            <person name="Wang S."/>
            <person name="Scheerlinck J.P."/>
            <person name="Hofmann A."/>
            <person name="Sternberg P.W."/>
            <person name="Wang J."/>
            <person name="Gasser R.B."/>
        </authorList>
    </citation>
    <scope>NUCLEOTIDE SEQUENCE [LARGE SCALE GENOMIC DNA]</scope>
    <source>
        <strain evidence="1">DCEP-RM93M</strain>
    </source>
</reference>
<accession>A0A085M4P3</accession>